<dbReference type="SUPFAM" id="SSF48403">
    <property type="entry name" value="Ankyrin repeat"/>
    <property type="match status" value="1"/>
</dbReference>
<protein>
    <submittedName>
        <fullName evidence="2">Uncharacterized protein</fullName>
    </submittedName>
</protein>
<dbReference type="VEuPathDB" id="TrichDB:TVAGG3_0487580"/>
<dbReference type="Gene3D" id="1.25.40.20">
    <property type="entry name" value="Ankyrin repeat-containing domain"/>
    <property type="match status" value="1"/>
</dbReference>
<accession>A2F6N2</accession>
<dbReference type="SMART" id="SM00248">
    <property type="entry name" value="ANK"/>
    <property type="match status" value="3"/>
</dbReference>
<dbReference type="InterPro" id="IPR002110">
    <property type="entry name" value="Ankyrin_rpt"/>
</dbReference>
<dbReference type="EMBL" id="DS113638">
    <property type="protein sequence ID" value="EAX99421.1"/>
    <property type="molecule type" value="Genomic_DNA"/>
</dbReference>
<dbReference type="Pfam" id="PF12796">
    <property type="entry name" value="Ank_2"/>
    <property type="match status" value="1"/>
</dbReference>
<evidence type="ECO:0000313" key="2">
    <source>
        <dbReference type="EMBL" id="EAX99421.1"/>
    </source>
</evidence>
<name>A2F6N2_TRIV3</name>
<sequence length="225" mass="25004">MFLIIIGISSLIAIVVLITLCSSCGKAKVAAENDDNNATRDLNSNSPLVDNTTDIPQDVIPDVLPTYGSTEDGNSPQLVNSFVSNISTHHGPKSTTGWYINAAPVSFPSKETEKEKVLFEAVKAENKDLVRDIIKSGVNLNIMCSQSGTYLHYSIEHKLNEFAIMFLENGASYEINNYDRKSCIDVAIENQNVEILKYILEKYDVDPYYKKRIKESKDESISSLV</sequence>
<dbReference type="KEGG" id="tva:4757227"/>
<gene>
    <name evidence="2" type="ORF">TVAG_408300</name>
</gene>
<dbReference type="InterPro" id="IPR036770">
    <property type="entry name" value="Ankyrin_rpt-contain_sf"/>
</dbReference>
<dbReference type="AlphaFoldDB" id="A2F6N2"/>
<dbReference type="OrthoDB" id="194358at2759"/>
<reference evidence="2" key="2">
    <citation type="journal article" date="2007" name="Science">
        <title>Draft genome sequence of the sexually transmitted pathogen Trichomonas vaginalis.</title>
        <authorList>
            <person name="Carlton J.M."/>
            <person name="Hirt R.P."/>
            <person name="Silva J.C."/>
            <person name="Delcher A.L."/>
            <person name="Schatz M."/>
            <person name="Zhao Q."/>
            <person name="Wortman J.R."/>
            <person name="Bidwell S.L."/>
            <person name="Alsmark U.C.M."/>
            <person name="Besteiro S."/>
            <person name="Sicheritz-Ponten T."/>
            <person name="Noel C.J."/>
            <person name="Dacks J.B."/>
            <person name="Foster P.G."/>
            <person name="Simillion C."/>
            <person name="Van de Peer Y."/>
            <person name="Miranda-Saavedra D."/>
            <person name="Barton G.J."/>
            <person name="Westrop G.D."/>
            <person name="Mueller S."/>
            <person name="Dessi D."/>
            <person name="Fiori P.L."/>
            <person name="Ren Q."/>
            <person name="Paulsen I."/>
            <person name="Zhang H."/>
            <person name="Bastida-Corcuera F.D."/>
            <person name="Simoes-Barbosa A."/>
            <person name="Brown M.T."/>
            <person name="Hayes R.D."/>
            <person name="Mukherjee M."/>
            <person name="Okumura C.Y."/>
            <person name="Schneider R."/>
            <person name="Smith A.J."/>
            <person name="Vanacova S."/>
            <person name="Villalvazo M."/>
            <person name="Haas B.J."/>
            <person name="Pertea M."/>
            <person name="Feldblyum T.V."/>
            <person name="Utterback T.R."/>
            <person name="Shu C.L."/>
            <person name="Osoegawa K."/>
            <person name="de Jong P.J."/>
            <person name="Hrdy I."/>
            <person name="Horvathova L."/>
            <person name="Zubacova Z."/>
            <person name="Dolezal P."/>
            <person name="Malik S.B."/>
            <person name="Logsdon J.M. Jr."/>
            <person name="Henze K."/>
            <person name="Gupta A."/>
            <person name="Wang C.C."/>
            <person name="Dunne R.L."/>
            <person name="Upcroft J.A."/>
            <person name="Upcroft P."/>
            <person name="White O."/>
            <person name="Salzberg S.L."/>
            <person name="Tang P."/>
            <person name="Chiu C.-H."/>
            <person name="Lee Y.-S."/>
            <person name="Embley T.M."/>
            <person name="Coombs G.H."/>
            <person name="Mottram J.C."/>
            <person name="Tachezy J."/>
            <person name="Fraser-Liggett C.M."/>
            <person name="Johnson P.J."/>
        </authorList>
    </citation>
    <scope>NUCLEOTIDE SEQUENCE [LARGE SCALE GENOMIC DNA]</scope>
    <source>
        <strain evidence="2">G3</strain>
    </source>
</reference>
<dbReference type="SMR" id="A2F6N2"/>
<keyword evidence="3" id="KW-1185">Reference proteome</keyword>
<keyword evidence="1" id="KW-0732">Signal</keyword>
<organism evidence="2 3">
    <name type="scientific">Trichomonas vaginalis (strain ATCC PRA-98 / G3)</name>
    <dbReference type="NCBI Taxonomy" id="412133"/>
    <lineage>
        <taxon>Eukaryota</taxon>
        <taxon>Metamonada</taxon>
        <taxon>Parabasalia</taxon>
        <taxon>Trichomonadida</taxon>
        <taxon>Trichomonadidae</taxon>
        <taxon>Trichomonas</taxon>
    </lineage>
</organism>
<dbReference type="Proteomes" id="UP000001542">
    <property type="component" value="Unassembled WGS sequence"/>
</dbReference>
<evidence type="ECO:0000256" key="1">
    <source>
        <dbReference type="SAM" id="SignalP"/>
    </source>
</evidence>
<feature type="signal peptide" evidence="1">
    <location>
        <begin position="1"/>
        <end position="27"/>
    </location>
</feature>
<dbReference type="InParanoid" id="A2F6N2"/>
<evidence type="ECO:0000313" key="3">
    <source>
        <dbReference type="Proteomes" id="UP000001542"/>
    </source>
</evidence>
<dbReference type="RefSeq" id="XP_001312351.1">
    <property type="nucleotide sequence ID" value="XM_001312350.1"/>
</dbReference>
<reference evidence="2" key="1">
    <citation type="submission" date="2006-10" db="EMBL/GenBank/DDBJ databases">
        <authorList>
            <person name="Amadeo P."/>
            <person name="Zhao Q."/>
            <person name="Wortman J."/>
            <person name="Fraser-Liggett C."/>
            <person name="Carlton J."/>
        </authorList>
    </citation>
    <scope>NUCLEOTIDE SEQUENCE</scope>
    <source>
        <strain evidence="2">G3</strain>
    </source>
</reference>
<feature type="chain" id="PRO_5002643566" evidence="1">
    <location>
        <begin position="28"/>
        <end position="225"/>
    </location>
</feature>
<proteinExistence type="predicted"/>
<dbReference type="VEuPathDB" id="TrichDB:TVAG_408300"/>